<protein>
    <submittedName>
        <fullName evidence="3">Piwi-domain-containing protein</fullName>
    </submittedName>
</protein>
<dbReference type="STRING" id="139420.A0A371DRB0"/>
<reference evidence="3 4" key="1">
    <citation type="journal article" date="2018" name="Biotechnol. Biofuels">
        <title>Integrative visual omics of the white-rot fungus Polyporus brumalis exposes the biotechnological potential of its oxidative enzymes for delignifying raw plant biomass.</title>
        <authorList>
            <person name="Miyauchi S."/>
            <person name="Rancon A."/>
            <person name="Drula E."/>
            <person name="Hage H."/>
            <person name="Chaduli D."/>
            <person name="Favel A."/>
            <person name="Grisel S."/>
            <person name="Henrissat B."/>
            <person name="Herpoel-Gimbert I."/>
            <person name="Ruiz-Duenas F.J."/>
            <person name="Chevret D."/>
            <person name="Hainaut M."/>
            <person name="Lin J."/>
            <person name="Wang M."/>
            <person name="Pangilinan J."/>
            <person name="Lipzen A."/>
            <person name="Lesage-Meessen L."/>
            <person name="Navarro D."/>
            <person name="Riley R."/>
            <person name="Grigoriev I.V."/>
            <person name="Zhou S."/>
            <person name="Raouche S."/>
            <person name="Rosso M.N."/>
        </authorList>
    </citation>
    <scope>NUCLEOTIDE SEQUENCE [LARGE SCALE GENOMIC DNA]</scope>
    <source>
        <strain evidence="3 4">BRFM 1820</strain>
    </source>
</reference>
<evidence type="ECO:0000259" key="2">
    <source>
        <dbReference type="PROSITE" id="PS50822"/>
    </source>
</evidence>
<dbReference type="SMART" id="SM00950">
    <property type="entry name" value="Piwi"/>
    <property type="match status" value="1"/>
</dbReference>
<feature type="domain" description="PAZ" evidence="1">
    <location>
        <begin position="217"/>
        <end position="323"/>
    </location>
</feature>
<keyword evidence="4" id="KW-1185">Reference proteome</keyword>
<dbReference type="InterPro" id="IPR003165">
    <property type="entry name" value="Piwi"/>
</dbReference>
<dbReference type="InterPro" id="IPR036085">
    <property type="entry name" value="PAZ_dom_sf"/>
</dbReference>
<dbReference type="InterPro" id="IPR012337">
    <property type="entry name" value="RNaseH-like_sf"/>
</dbReference>
<dbReference type="InterPro" id="IPR032473">
    <property type="entry name" value="Argonaute_Mid_dom"/>
</dbReference>
<dbReference type="Pfam" id="PF16487">
    <property type="entry name" value="ArgoMid"/>
    <property type="match status" value="1"/>
</dbReference>
<dbReference type="Proteomes" id="UP000256964">
    <property type="component" value="Unassembled WGS sequence"/>
</dbReference>
<dbReference type="PROSITE" id="PS50821">
    <property type="entry name" value="PAZ"/>
    <property type="match status" value="1"/>
</dbReference>
<dbReference type="CDD" id="cd02846">
    <property type="entry name" value="PAZ_argonaute_like"/>
    <property type="match status" value="1"/>
</dbReference>
<evidence type="ECO:0000313" key="3">
    <source>
        <dbReference type="EMBL" id="RDX55086.1"/>
    </source>
</evidence>
<dbReference type="SUPFAM" id="SSF101690">
    <property type="entry name" value="PAZ domain"/>
    <property type="match status" value="1"/>
</dbReference>
<dbReference type="InterPro" id="IPR036397">
    <property type="entry name" value="RNaseH_sf"/>
</dbReference>
<name>A0A371DRB0_9APHY</name>
<dbReference type="Pfam" id="PF16486">
    <property type="entry name" value="ArgoN"/>
    <property type="match status" value="1"/>
</dbReference>
<proteinExistence type="predicted"/>
<dbReference type="AlphaFoldDB" id="A0A371DRB0"/>
<dbReference type="PROSITE" id="PS50822">
    <property type="entry name" value="PIWI"/>
    <property type="match status" value="1"/>
</dbReference>
<feature type="domain" description="Piwi" evidence="2">
    <location>
        <begin position="571"/>
        <end position="822"/>
    </location>
</feature>
<dbReference type="SUPFAM" id="SSF53098">
    <property type="entry name" value="Ribonuclease H-like"/>
    <property type="match status" value="1"/>
</dbReference>
<dbReference type="OrthoDB" id="10252740at2759"/>
<organism evidence="3 4">
    <name type="scientific">Lentinus brumalis</name>
    <dbReference type="NCBI Taxonomy" id="2498619"/>
    <lineage>
        <taxon>Eukaryota</taxon>
        <taxon>Fungi</taxon>
        <taxon>Dikarya</taxon>
        <taxon>Basidiomycota</taxon>
        <taxon>Agaricomycotina</taxon>
        <taxon>Agaricomycetes</taxon>
        <taxon>Polyporales</taxon>
        <taxon>Polyporaceae</taxon>
        <taxon>Lentinus</taxon>
    </lineage>
</organism>
<dbReference type="Pfam" id="PF08699">
    <property type="entry name" value="ArgoL1"/>
    <property type="match status" value="1"/>
</dbReference>
<accession>A0A371DRB0</accession>
<dbReference type="GO" id="GO:0003723">
    <property type="term" value="F:RNA binding"/>
    <property type="evidence" value="ECO:0007669"/>
    <property type="project" value="InterPro"/>
</dbReference>
<evidence type="ECO:0000259" key="1">
    <source>
        <dbReference type="PROSITE" id="PS50821"/>
    </source>
</evidence>
<gene>
    <name evidence="3" type="ORF">OH76DRAFT_1469052</name>
</gene>
<dbReference type="Gene3D" id="2.170.260.10">
    <property type="entry name" value="paz domain"/>
    <property type="match status" value="1"/>
</dbReference>
<dbReference type="InterPro" id="IPR032474">
    <property type="entry name" value="Argonaute_N"/>
</dbReference>
<evidence type="ECO:0000313" key="4">
    <source>
        <dbReference type="Proteomes" id="UP000256964"/>
    </source>
</evidence>
<dbReference type="InterPro" id="IPR003100">
    <property type="entry name" value="PAZ_dom"/>
</dbReference>
<dbReference type="Gene3D" id="3.30.420.10">
    <property type="entry name" value="Ribonuclease H-like superfamily/Ribonuclease H"/>
    <property type="match status" value="1"/>
</dbReference>
<dbReference type="InterPro" id="IPR014811">
    <property type="entry name" value="ArgoL1"/>
</dbReference>
<dbReference type="SMART" id="SM01163">
    <property type="entry name" value="DUF1785"/>
    <property type="match status" value="1"/>
</dbReference>
<dbReference type="Gene3D" id="3.40.50.2300">
    <property type="match status" value="1"/>
</dbReference>
<sequence length="860" mass="96615">MSGRFEAHSTGALFNQIVLRQRVTVRTNMFEITRAPNAVYYQYDVVINPPSITSARNYEIIDCMQSSYAAEFGSRPLYDGRALLYSQRDITTRTFPVSMRRDRAQPTHEVTITKRAVIDSSHVQLLIREGDADDKDDANYVVLQLCQLMVRQAPNFRHRFPAHSKSFYVANTAVDIDMGLQIWKGFFQSVRPTLGRLLLNVDHTAAPVYASGSLLRTMIQFLRLKDARDLQNLSRSEYLRLRSHLKGVVVRVTVSPNVRPKPIADLVEEAGRQEFDNKEGVRVTVSEHFANKYPNGIVRFPRAIGVRVGKSAIVPAEFCEIVPGQLFRKKLPPELQNDLLKAATTRPEKRQAAIQDAVHLDTFNWSTSDFIKDAGMSINPRMLEVTGDILKAPKIVYGNGEANVKDGTWNVVGRTFYLPAQGGLQAWAVAVFDSRVQRGTVSRFVSRLVKNLRDRGMVVRDDPPILFGNAMNPVLTLNNARAAAQEFGQVHQPDMILVILPANAEECRNTVKVWGDWGDLPARPAMPVLCVRSGKWDRANDQYCNNLALKFVACRRRTPEYSQASSRINPRLGGINCIIKSEASEFLKTAMVLGADVGHPGAGVHHLPSITGLVASVDPTITRYTSFSYLQEPRLELIQDLEDMMVRSLRDYQGFRQRHGDRNPPQHVVFFRDGVSEGEYRHIQEVEIPKIKSAFAEMGLQGAIAPKLLFIVVRKRHHVRFFPDKQDADKSGNCPAGFILFDGLKHPEYVDYYLQSQAGLLGTSRPAHYVVLENEAELSLPTIGQVAYHLCYQYARATRAVSIPAPVYYADLMCRRLTVTVQSCGGSDAASTVSGEPVLDLDRMRANHRQSGLNKRMHWL</sequence>
<dbReference type="EMBL" id="KZ857383">
    <property type="protein sequence ID" value="RDX55086.1"/>
    <property type="molecule type" value="Genomic_DNA"/>
</dbReference>
<dbReference type="PANTHER" id="PTHR22891">
    <property type="entry name" value="EUKARYOTIC TRANSLATION INITIATION FACTOR 2C"/>
    <property type="match status" value="1"/>
</dbReference>
<dbReference type="Pfam" id="PF02171">
    <property type="entry name" value="Piwi"/>
    <property type="match status" value="1"/>
</dbReference>